<dbReference type="STRING" id="644282.Deba_1676"/>
<feature type="domain" description="HTH marR-type" evidence="4">
    <location>
        <begin position="1"/>
        <end position="143"/>
    </location>
</feature>
<keyword evidence="2" id="KW-0238">DNA-binding</keyword>
<dbReference type="InterPro" id="IPR036388">
    <property type="entry name" value="WH-like_DNA-bd_sf"/>
</dbReference>
<dbReference type="Pfam" id="PF01047">
    <property type="entry name" value="MarR"/>
    <property type="match status" value="1"/>
</dbReference>
<accession>E1QHK1</accession>
<dbReference type="GO" id="GO:0003677">
    <property type="term" value="F:DNA binding"/>
    <property type="evidence" value="ECO:0007669"/>
    <property type="project" value="UniProtKB-KW"/>
</dbReference>
<name>E1QHK1_DESB2</name>
<keyword evidence="1" id="KW-0805">Transcription regulation</keyword>
<organism evidence="5 6">
    <name type="scientific">Desulfarculus baarsii (strain ATCC 33931 / DSM 2075 / LMG 7858 / VKM B-1802 / 2st14)</name>
    <dbReference type="NCBI Taxonomy" id="644282"/>
    <lineage>
        <taxon>Bacteria</taxon>
        <taxon>Pseudomonadati</taxon>
        <taxon>Thermodesulfobacteriota</taxon>
        <taxon>Desulfarculia</taxon>
        <taxon>Desulfarculales</taxon>
        <taxon>Desulfarculaceae</taxon>
        <taxon>Desulfarculus</taxon>
    </lineage>
</organism>
<dbReference type="SUPFAM" id="SSF46785">
    <property type="entry name" value="Winged helix' DNA-binding domain"/>
    <property type="match status" value="1"/>
</dbReference>
<dbReference type="GO" id="GO:0006950">
    <property type="term" value="P:response to stress"/>
    <property type="evidence" value="ECO:0007669"/>
    <property type="project" value="TreeGrafter"/>
</dbReference>
<evidence type="ECO:0000313" key="5">
    <source>
        <dbReference type="EMBL" id="ADK85044.1"/>
    </source>
</evidence>
<evidence type="ECO:0000259" key="4">
    <source>
        <dbReference type="PROSITE" id="PS50995"/>
    </source>
</evidence>
<keyword evidence="6" id="KW-1185">Reference proteome</keyword>
<evidence type="ECO:0000256" key="1">
    <source>
        <dbReference type="ARBA" id="ARBA00023015"/>
    </source>
</evidence>
<dbReference type="Proteomes" id="UP000009047">
    <property type="component" value="Chromosome"/>
</dbReference>
<dbReference type="PROSITE" id="PS50995">
    <property type="entry name" value="HTH_MARR_2"/>
    <property type="match status" value="1"/>
</dbReference>
<dbReference type="InterPro" id="IPR039422">
    <property type="entry name" value="MarR/SlyA-like"/>
</dbReference>
<dbReference type="PANTHER" id="PTHR33164">
    <property type="entry name" value="TRANSCRIPTIONAL REGULATOR, MARR FAMILY"/>
    <property type="match status" value="1"/>
</dbReference>
<dbReference type="PANTHER" id="PTHR33164:SF64">
    <property type="entry name" value="TRANSCRIPTIONAL REGULATOR SLYA"/>
    <property type="match status" value="1"/>
</dbReference>
<dbReference type="eggNOG" id="COG1846">
    <property type="taxonomic scope" value="Bacteria"/>
</dbReference>
<dbReference type="KEGG" id="dbr:Deba_1676"/>
<dbReference type="PROSITE" id="PS01117">
    <property type="entry name" value="HTH_MARR_1"/>
    <property type="match status" value="1"/>
</dbReference>
<keyword evidence="3" id="KW-0804">Transcription</keyword>
<dbReference type="Gene3D" id="1.10.10.10">
    <property type="entry name" value="Winged helix-like DNA-binding domain superfamily/Winged helix DNA-binding domain"/>
    <property type="match status" value="1"/>
</dbReference>
<dbReference type="InterPro" id="IPR036390">
    <property type="entry name" value="WH_DNA-bd_sf"/>
</dbReference>
<dbReference type="EMBL" id="CP002085">
    <property type="protein sequence ID" value="ADK85044.1"/>
    <property type="molecule type" value="Genomic_DNA"/>
</dbReference>
<evidence type="ECO:0000256" key="2">
    <source>
        <dbReference type="ARBA" id="ARBA00023125"/>
    </source>
</evidence>
<gene>
    <name evidence="5" type="ordered locus">Deba_1676</name>
</gene>
<reference evidence="5 6" key="1">
    <citation type="journal article" date="2010" name="Stand. Genomic Sci.">
        <title>Complete genome sequence of Desulfarculus baarsii type strain (2st14).</title>
        <authorList>
            <person name="Sun H."/>
            <person name="Spring S."/>
            <person name="Lapidus A."/>
            <person name="Davenport K."/>
            <person name="Del Rio T.G."/>
            <person name="Tice H."/>
            <person name="Nolan M."/>
            <person name="Copeland A."/>
            <person name="Cheng J.F."/>
            <person name="Lucas S."/>
            <person name="Tapia R."/>
            <person name="Goodwin L."/>
            <person name="Pitluck S."/>
            <person name="Ivanova N."/>
            <person name="Pagani I."/>
            <person name="Mavromatis K."/>
            <person name="Ovchinnikova G."/>
            <person name="Pati A."/>
            <person name="Chen A."/>
            <person name="Palaniappan K."/>
            <person name="Hauser L."/>
            <person name="Chang Y.J."/>
            <person name="Jeffries C.D."/>
            <person name="Detter J.C."/>
            <person name="Han C."/>
            <person name="Rohde M."/>
            <person name="Brambilla E."/>
            <person name="Goker M."/>
            <person name="Woyke T."/>
            <person name="Bristow J."/>
            <person name="Eisen J.A."/>
            <person name="Markowitz V."/>
            <person name="Hugenholtz P."/>
            <person name="Kyrpides N.C."/>
            <person name="Klenk H.P."/>
            <person name="Land M."/>
        </authorList>
    </citation>
    <scope>NUCLEOTIDE SEQUENCE [LARGE SCALE GENOMIC DNA]</scope>
    <source>
        <strain evidence="6">ATCC 33931 / DSM 2075 / LMG 7858 / VKM B-1802 / 2st14</strain>
    </source>
</reference>
<dbReference type="InterPro" id="IPR000835">
    <property type="entry name" value="HTH_MarR-typ"/>
</dbReference>
<dbReference type="PRINTS" id="PR00598">
    <property type="entry name" value="HTHMARR"/>
</dbReference>
<protein>
    <submittedName>
        <fullName evidence="5">Transcriptional regulator, MarR family</fullName>
    </submittedName>
</protein>
<proteinExistence type="predicted"/>
<dbReference type="SMART" id="SM00347">
    <property type="entry name" value="HTH_MARR"/>
    <property type="match status" value="1"/>
</dbReference>
<evidence type="ECO:0000256" key="3">
    <source>
        <dbReference type="ARBA" id="ARBA00023163"/>
    </source>
</evidence>
<sequence>MKLQLFPIEQSHGFIMRLAANRMKSGLNRAFAAAGLEHTAEHWSVLSALMGRDGQSQTEVSQNVTKDRQNITRIIDALEAAGLVQRRAHPSDRRCNQVFITAAGRQAHQRLTAVAEGFTRAAFAGLGQGELDELTRINKIIANNINKIYEKED</sequence>
<dbReference type="AlphaFoldDB" id="E1QHK1"/>
<dbReference type="RefSeq" id="WP_013258497.1">
    <property type="nucleotide sequence ID" value="NC_014365.1"/>
</dbReference>
<dbReference type="HOGENOM" id="CLU_083287_18_6_7"/>
<dbReference type="InterPro" id="IPR023187">
    <property type="entry name" value="Tscrpt_reg_MarR-type_CS"/>
</dbReference>
<evidence type="ECO:0000313" key="6">
    <source>
        <dbReference type="Proteomes" id="UP000009047"/>
    </source>
</evidence>
<dbReference type="GO" id="GO:0003700">
    <property type="term" value="F:DNA-binding transcription factor activity"/>
    <property type="evidence" value="ECO:0007669"/>
    <property type="project" value="InterPro"/>
</dbReference>
<dbReference type="OrthoDB" id="8906692at2"/>